<dbReference type="GO" id="GO:0042597">
    <property type="term" value="C:periplasmic space"/>
    <property type="evidence" value="ECO:0007669"/>
    <property type="project" value="UniProtKB-SubCell"/>
</dbReference>
<dbReference type="NCBIfam" id="NF037995">
    <property type="entry name" value="TRAP_S1"/>
    <property type="match status" value="1"/>
</dbReference>
<organism evidence="5 6">
    <name type="scientific">Rhodovulum sulfidophilum</name>
    <name type="common">Rhodobacter sulfidophilus</name>
    <dbReference type="NCBI Taxonomy" id="35806"/>
    <lineage>
        <taxon>Bacteria</taxon>
        <taxon>Pseudomonadati</taxon>
        <taxon>Pseudomonadota</taxon>
        <taxon>Alphaproteobacteria</taxon>
        <taxon>Rhodobacterales</taxon>
        <taxon>Paracoccaceae</taxon>
        <taxon>Rhodovulum</taxon>
    </lineage>
</organism>
<comment type="subcellular location">
    <subcellularLocation>
        <location evidence="1">Periplasm</location>
    </subcellularLocation>
</comment>
<dbReference type="EMBL" id="AP014800">
    <property type="protein sequence ID" value="BAQ68686.1"/>
    <property type="molecule type" value="Genomic_DNA"/>
</dbReference>
<dbReference type="PANTHER" id="PTHR33376:SF5">
    <property type="entry name" value="EXTRACYTOPLASMIC SOLUTE RECEPTOR PROTEIN"/>
    <property type="match status" value="1"/>
</dbReference>
<dbReference type="InterPro" id="IPR038404">
    <property type="entry name" value="TRAP_DctP_sf"/>
</dbReference>
<evidence type="ECO:0000256" key="1">
    <source>
        <dbReference type="ARBA" id="ARBA00004418"/>
    </source>
</evidence>
<dbReference type="KEGG" id="rsu:NHU_01528"/>
<protein>
    <submittedName>
        <fullName evidence="5">TRAP dicarboxylate transporter-DctP subunit</fullName>
    </submittedName>
</protein>
<keyword evidence="2 4" id="KW-0732">Signal</keyword>
<dbReference type="Proteomes" id="UP000064912">
    <property type="component" value="Chromosome"/>
</dbReference>
<feature type="signal peptide" evidence="4">
    <location>
        <begin position="1"/>
        <end position="21"/>
    </location>
</feature>
<sequence length="339" mass="36318">MKLKHLLAGAVIAAAAGPAAAQTLQIQASGNSGSFVDLFYKGWAERFNRMTGEGRTQIEILPFQAVVPYRETLDAIGAGILAGDMQAVSYFAGRDQAFSIIGDLISGYDTPDQVSMFCQYGGGKEVLQEAYDSIMPGQLHVVGCAAFTREALVSAVEINGVDDLKGLNIRAPEGLATAVFEAAGASPVPLPYSEVFSALEQGVIDAADASSYADNARTGVHEVAPYPLYPGIHSMAVLQLVIGQRQWDAMSEADQLALETWYTAMMTSMARASFIEDERVKTEEIASGTVTVIDWPQEERDKLRAIAVGAWEAAAAQSDLAEKALETHRSFMKKIGLLD</sequence>
<gene>
    <name evidence="5" type="ORF">NHU_01528</name>
</gene>
<dbReference type="PANTHER" id="PTHR33376">
    <property type="match status" value="1"/>
</dbReference>
<evidence type="ECO:0000313" key="6">
    <source>
        <dbReference type="Proteomes" id="UP000064912"/>
    </source>
</evidence>
<evidence type="ECO:0000313" key="5">
    <source>
        <dbReference type="EMBL" id="BAQ68686.1"/>
    </source>
</evidence>
<reference evidence="5 6" key="1">
    <citation type="submission" date="2015-02" db="EMBL/GenBank/DDBJ databases">
        <title>Genome sequene of Rhodovulum sulfidophilum DSM 2351.</title>
        <authorList>
            <person name="Nagao N."/>
        </authorList>
    </citation>
    <scope>NUCLEOTIDE SEQUENCE [LARGE SCALE GENOMIC DNA]</scope>
    <source>
        <strain evidence="5 6">DSM 2351</strain>
    </source>
</reference>
<evidence type="ECO:0000256" key="3">
    <source>
        <dbReference type="ARBA" id="ARBA00022764"/>
    </source>
</evidence>
<proteinExistence type="predicted"/>
<dbReference type="Gene3D" id="3.40.190.170">
    <property type="entry name" value="Bacterial extracellular solute-binding protein, family 7"/>
    <property type="match status" value="1"/>
</dbReference>
<dbReference type="GO" id="GO:0055085">
    <property type="term" value="P:transmembrane transport"/>
    <property type="evidence" value="ECO:0007669"/>
    <property type="project" value="InterPro"/>
</dbReference>
<feature type="chain" id="PRO_5002301094" evidence="4">
    <location>
        <begin position="22"/>
        <end position="339"/>
    </location>
</feature>
<dbReference type="AlphaFoldDB" id="A0A0D6B116"/>
<evidence type="ECO:0000256" key="2">
    <source>
        <dbReference type="ARBA" id="ARBA00022729"/>
    </source>
</evidence>
<dbReference type="InterPro" id="IPR018389">
    <property type="entry name" value="DctP_fam"/>
</dbReference>
<evidence type="ECO:0000256" key="4">
    <source>
        <dbReference type="SAM" id="SignalP"/>
    </source>
</evidence>
<keyword evidence="3" id="KW-0574">Periplasm</keyword>
<dbReference type="PATRIC" id="fig|35806.4.peg.1578"/>
<name>A0A0D6B116_RHOSU</name>
<accession>A0A0D6B116</accession>
<dbReference type="Pfam" id="PF03480">
    <property type="entry name" value="DctP"/>
    <property type="match status" value="1"/>
</dbReference>